<evidence type="ECO:0000259" key="4">
    <source>
        <dbReference type="Pfam" id="PF18289"/>
    </source>
</evidence>
<feature type="domain" description="CCDC81 HU" evidence="3">
    <location>
        <begin position="9"/>
        <end position="93"/>
    </location>
</feature>
<dbReference type="InterPro" id="IPR026295">
    <property type="entry name" value="CCD81"/>
</dbReference>
<gene>
    <name evidence="5" type="primary">CCDC81</name>
</gene>
<dbReference type="Proteomes" id="UP000694429">
    <property type="component" value="Chromosome 21"/>
</dbReference>
<evidence type="ECO:0000256" key="1">
    <source>
        <dbReference type="SAM" id="Coils"/>
    </source>
</evidence>
<sequence length="654" mass="76003">MLDTIIPSMQDQGRQVLPTLLSLSQEEVSTIWANVSGFVERQLSLHKGVQIPGLGTFTFTRQKLEVGNNKFILIQRPMFIMAEKLVQIHGLKQNKIYIPGDIPVVPLNFVMISLEGPFSRDTVEGCVKETLLFLSRSISIKQNVEFTFKGIGVLVIRGNKVKMRFYKDFLCTMDGTGALAKALANRPDTVDSVLSSREILGKRPNSVLAFPRIDLKEVENKPHMETIVEEGRKNRQRKYKLKDQPDKEEGIREILSKRLQDKQAISPPKTTSVNLLNKLEQNRDGGKIMNPESLSSPGCLKNDSEMKSKLSPAPVCQDHNKAGQEMCYVCLQRAQRNSPLYYSEERKRREIEDERLIQQYQMLKDQEALLKHQMRSLASREQNKKNAAYNLGVAEAMRIYKNEKPAFYKSFLFDKRPLSPEINAFKQEEYSQSLLKQMDNRREKEIKQRQNRELMDRLEQVQLTEELAAQRAQYIKDKMEETQCYKRALDAQIKNKPLQLPMFEPDSCEPIFGKDEGELMVQKRKQEQSYMKHQLEAAASLKRKAILQQLVEQKQDLQMLRRTQKEHLADRNAELERVNRINQSLQEDWESSAAMKRQRDLEEKAFERASDKLFLLDQCEKYRRCKQCQRRTSNVGESNLWPLNKYLHGSRLLV</sequence>
<dbReference type="OrthoDB" id="125906at2759"/>
<feature type="region of interest" description="Disordered" evidence="2">
    <location>
        <begin position="283"/>
        <end position="306"/>
    </location>
</feature>
<feature type="domain" description="CCDC81 HU" evidence="4">
    <location>
        <begin position="103"/>
        <end position="177"/>
    </location>
</feature>
<reference evidence="5" key="1">
    <citation type="submission" date="2019-03" db="EMBL/GenBank/DDBJ databases">
        <authorList>
            <person name="Warren W.C."/>
            <person name="Johnson G.S."/>
        </authorList>
    </citation>
    <scope>NUCLEOTIDE SEQUENCE [LARGE SCALE GENOMIC DNA]</scope>
    <source>
        <strain evidence="5">Basenji</strain>
    </source>
</reference>
<organism evidence="5 6">
    <name type="scientific">Canis lupus familiaris</name>
    <name type="common">Dog</name>
    <name type="synonym">Canis familiaris</name>
    <dbReference type="NCBI Taxonomy" id="9615"/>
    <lineage>
        <taxon>Eukaryota</taxon>
        <taxon>Metazoa</taxon>
        <taxon>Chordata</taxon>
        <taxon>Craniata</taxon>
        <taxon>Vertebrata</taxon>
        <taxon>Euteleostomi</taxon>
        <taxon>Mammalia</taxon>
        <taxon>Eutheria</taxon>
        <taxon>Laurasiatheria</taxon>
        <taxon>Carnivora</taxon>
        <taxon>Caniformia</taxon>
        <taxon>Canidae</taxon>
        <taxon>Canis</taxon>
    </lineage>
</organism>
<dbReference type="RefSeq" id="XP_038424296.1">
    <property type="nucleotide sequence ID" value="XM_038568368.1"/>
</dbReference>
<dbReference type="PANTHER" id="PTHR14362">
    <property type="entry name" value="COILED-COIL DOMAIN-CONTAINING PROTEIN 81"/>
    <property type="match status" value="1"/>
</dbReference>
<evidence type="ECO:0000259" key="3">
    <source>
        <dbReference type="Pfam" id="PF14908"/>
    </source>
</evidence>
<feature type="coiled-coil region" evidence="1">
    <location>
        <begin position="543"/>
        <end position="588"/>
    </location>
</feature>
<dbReference type="CTD" id="60494"/>
<dbReference type="InterPro" id="IPR040673">
    <property type="entry name" value="CCDC81_HU_dom_2"/>
</dbReference>
<protein>
    <submittedName>
        <fullName evidence="5">Coiled-coil domain containing 81</fullName>
    </submittedName>
</protein>
<dbReference type="PANTHER" id="PTHR14362:SF2">
    <property type="entry name" value="COILED-COIL DOMAIN-CONTAINING PROTEIN 81"/>
    <property type="match status" value="1"/>
</dbReference>
<evidence type="ECO:0000256" key="2">
    <source>
        <dbReference type="SAM" id="MobiDB-lite"/>
    </source>
</evidence>
<proteinExistence type="predicted"/>
<dbReference type="Ensembl" id="ENSCAFT00030020091.1">
    <property type="protein sequence ID" value="ENSCAFP00030017517.1"/>
    <property type="gene ID" value="ENSCAFG00030010863.1"/>
</dbReference>
<dbReference type="Pfam" id="PF14908">
    <property type="entry name" value="HU-CCDC81_euk_1"/>
    <property type="match status" value="1"/>
</dbReference>
<dbReference type="GeneID" id="476777"/>
<dbReference type="Pfam" id="PF18289">
    <property type="entry name" value="HU-CCDC81_euk_2"/>
    <property type="match status" value="1"/>
</dbReference>
<dbReference type="AlphaFoldDB" id="A0A8C0N8Z1"/>
<dbReference type="InterPro" id="IPR028034">
    <property type="entry name" value="HU-CCDC81"/>
</dbReference>
<accession>A0A8C0N8Z1</accession>
<keyword evidence="1" id="KW-0175">Coiled coil</keyword>
<reference evidence="5" key="2">
    <citation type="submission" date="2025-08" db="UniProtKB">
        <authorList>
            <consortium name="Ensembl"/>
        </authorList>
    </citation>
    <scope>IDENTIFICATION</scope>
</reference>
<name>A0A8C0N8Z1_CANLF</name>
<evidence type="ECO:0000313" key="6">
    <source>
        <dbReference type="Proteomes" id="UP000694429"/>
    </source>
</evidence>
<evidence type="ECO:0000313" key="5">
    <source>
        <dbReference type="Ensembl" id="ENSCAFP00030017517.1"/>
    </source>
</evidence>